<dbReference type="Gene3D" id="1.10.340.70">
    <property type="match status" value="1"/>
</dbReference>
<dbReference type="RefSeq" id="XP_043178207.1">
    <property type="nucleotide sequence ID" value="XM_043322711.1"/>
</dbReference>
<keyword evidence="1" id="KW-0808">Transferase</keyword>
<dbReference type="AlphaFoldDB" id="A0A8H8NSU2"/>
<evidence type="ECO:0000313" key="10">
    <source>
        <dbReference type="Proteomes" id="UP000650533"/>
    </source>
</evidence>
<dbReference type="PANTHER" id="PTHR37984">
    <property type="entry name" value="PROTEIN CBG26694"/>
    <property type="match status" value="1"/>
</dbReference>
<dbReference type="SUPFAM" id="SSF53098">
    <property type="entry name" value="Ribonuclease H-like"/>
    <property type="match status" value="1"/>
</dbReference>
<evidence type="ECO:0000256" key="2">
    <source>
        <dbReference type="ARBA" id="ARBA00022695"/>
    </source>
</evidence>
<evidence type="ECO:0000313" key="9">
    <source>
        <dbReference type="EMBL" id="QRW17970.1"/>
    </source>
</evidence>
<proteinExistence type="predicted"/>
<dbReference type="InterPro" id="IPR012337">
    <property type="entry name" value="RNaseH-like_sf"/>
</dbReference>
<dbReference type="InterPro" id="IPR001584">
    <property type="entry name" value="Integrase_cat-core"/>
</dbReference>
<dbReference type="InterPro" id="IPR050951">
    <property type="entry name" value="Retrovirus_Pol_polyprotein"/>
</dbReference>
<dbReference type="InterPro" id="IPR036397">
    <property type="entry name" value="RNaseH_sf"/>
</dbReference>
<dbReference type="Proteomes" id="UP000650533">
    <property type="component" value="Chromosome 3"/>
</dbReference>
<dbReference type="GO" id="GO:0003964">
    <property type="term" value="F:RNA-directed DNA polymerase activity"/>
    <property type="evidence" value="ECO:0007669"/>
    <property type="project" value="UniProtKB-KW"/>
</dbReference>
<keyword evidence="4" id="KW-0255">Endonuclease</keyword>
<evidence type="ECO:0000256" key="1">
    <source>
        <dbReference type="ARBA" id="ARBA00022679"/>
    </source>
</evidence>
<accession>A0A8H8NSU2</accession>
<dbReference type="Gene3D" id="3.10.20.370">
    <property type="match status" value="1"/>
</dbReference>
<dbReference type="InterPro" id="IPR041373">
    <property type="entry name" value="RT_RNaseH"/>
</dbReference>
<dbReference type="KEGG" id="rsx:RhiXN_02894"/>
<keyword evidence="5" id="KW-0378">Hydrolase</keyword>
<evidence type="ECO:0000259" key="8">
    <source>
        <dbReference type="PROSITE" id="PS50994"/>
    </source>
</evidence>
<dbReference type="SUPFAM" id="SSF56672">
    <property type="entry name" value="DNA/RNA polymerases"/>
    <property type="match status" value="1"/>
</dbReference>
<dbReference type="GeneID" id="67025174"/>
<dbReference type="PANTHER" id="PTHR37984:SF5">
    <property type="entry name" value="PROTEIN NYNRIN-LIKE"/>
    <property type="match status" value="1"/>
</dbReference>
<evidence type="ECO:0000256" key="4">
    <source>
        <dbReference type="ARBA" id="ARBA00022759"/>
    </source>
</evidence>
<dbReference type="GO" id="GO:0005634">
    <property type="term" value="C:nucleus"/>
    <property type="evidence" value="ECO:0007669"/>
    <property type="project" value="UniProtKB-ARBA"/>
</dbReference>
<dbReference type="InterPro" id="IPR041588">
    <property type="entry name" value="Integrase_H2C2"/>
</dbReference>
<organism evidence="9 10">
    <name type="scientific">Rhizoctonia solani</name>
    <dbReference type="NCBI Taxonomy" id="456999"/>
    <lineage>
        <taxon>Eukaryota</taxon>
        <taxon>Fungi</taxon>
        <taxon>Dikarya</taxon>
        <taxon>Basidiomycota</taxon>
        <taxon>Agaricomycotina</taxon>
        <taxon>Agaricomycetes</taxon>
        <taxon>Cantharellales</taxon>
        <taxon>Ceratobasidiaceae</taxon>
        <taxon>Rhizoctonia</taxon>
    </lineage>
</organism>
<dbReference type="EMBL" id="CP059660">
    <property type="protein sequence ID" value="QRW17970.1"/>
    <property type="molecule type" value="Genomic_DNA"/>
</dbReference>
<dbReference type="GO" id="GO:0016787">
    <property type="term" value="F:hydrolase activity"/>
    <property type="evidence" value="ECO:0007669"/>
    <property type="project" value="UniProtKB-KW"/>
</dbReference>
<dbReference type="GO" id="GO:0015074">
    <property type="term" value="P:DNA integration"/>
    <property type="evidence" value="ECO:0007669"/>
    <property type="project" value="InterPro"/>
</dbReference>
<dbReference type="FunFam" id="1.10.340.70:FF:000001">
    <property type="entry name" value="Retrovirus-related Pol polyprotein from transposon gypsy-like Protein"/>
    <property type="match status" value="1"/>
</dbReference>
<dbReference type="CDD" id="cd09274">
    <property type="entry name" value="RNase_HI_RT_Ty3"/>
    <property type="match status" value="1"/>
</dbReference>
<dbReference type="InterPro" id="IPR043502">
    <property type="entry name" value="DNA/RNA_pol_sf"/>
</dbReference>
<evidence type="ECO:0000256" key="7">
    <source>
        <dbReference type="ARBA" id="ARBA00022918"/>
    </source>
</evidence>
<keyword evidence="7" id="KW-0695">RNA-directed DNA polymerase</keyword>
<feature type="domain" description="Integrase catalytic" evidence="8">
    <location>
        <begin position="525"/>
        <end position="603"/>
    </location>
</feature>
<dbReference type="Pfam" id="PF17921">
    <property type="entry name" value="Integrase_H2C2"/>
    <property type="match status" value="1"/>
</dbReference>
<name>A0A8H8NSU2_9AGAM</name>
<sequence length="603" mass="69130">MNGPEEMRAHLDSSANITHTLMSTSSCNKVRFFKRNVYKHPKWGFLYWLDPRGEEGPDTLYGKQVYCWWHFIASHPGAFRDLAQWHCHGFATPPPTVSTPSSARELTQAMQNLILLYPADPPAYTSRPAIPVTPSACPDTPRPTEAQVPAPLPFPLFSSTPDTCWAPGYLSPVRETQWEPQSYLGWSDEEIRRNVETFEGSENEELFSFEELLAIDSVISLLVVTELKDLVTKSPVLIHSNPDYPYYLETDASGVAMGAILSQRSSDGQLHPIAYMSKSFSGTESNYDTYNKELLAITKALEEWQIFLKATHTPIQVFTDHRNLEHWMSTRTFNWRHAQWRVFLSDFNFEIHYRPRKQSGKPDTLSRLDYRDTKHKPEVMLPLETFANQGVLEEEVAITKEIQSKIKEDLSLEPIIRFLTEDIESAPLSIKKVYQDYDWEEDLLWYQGKLVVPDLEPLKEQLLKEFHDSPLAGHPGQQRTLELHNQNYWWPGMKAPAKEWVKCCPFCQSNRRACAPTISLKPLEVLPYPSHTISYNFITGFPKLQGHDAILVVIDSFSKFGHFIPTSKKVTAKGLSELFINQIWKLHGLPIRTILDRGTTFTG</sequence>
<keyword evidence="2" id="KW-0548">Nucleotidyltransferase</keyword>
<dbReference type="GO" id="GO:0004519">
    <property type="term" value="F:endonuclease activity"/>
    <property type="evidence" value="ECO:0007669"/>
    <property type="project" value="UniProtKB-KW"/>
</dbReference>
<dbReference type="FunFam" id="3.10.20.370:FF:000001">
    <property type="entry name" value="Retrovirus-related Pol polyprotein from transposon 17.6-like protein"/>
    <property type="match status" value="1"/>
</dbReference>
<evidence type="ECO:0000256" key="5">
    <source>
        <dbReference type="ARBA" id="ARBA00022801"/>
    </source>
</evidence>
<dbReference type="GO" id="GO:0003723">
    <property type="term" value="F:RNA binding"/>
    <property type="evidence" value="ECO:0007669"/>
    <property type="project" value="UniProtKB-KW"/>
</dbReference>
<reference evidence="9" key="1">
    <citation type="submission" date="2020-05" db="EMBL/GenBank/DDBJ databases">
        <title>Evolutionary and genomic comparisons of hybrid uninucleate and nonhybrid Rhizoctonia fungi.</title>
        <authorList>
            <person name="Li C."/>
            <person name="Chen X."/>
        </authorList>
    </citation>
    <scope>NUCLEOTIDE SEQUENCE</scope>
    <source>
        <strain evidence="9">AG-1 IA</strain>
    </source>
</reference>
<gene>
    <name evidence="9" type="ORF">RhiXN_02894</name>
</gene>
<evidence type="ECO:0000256" key="6">
    <source>
        <dbReference type="ARBA" id="ARBA00022884"/>
    </source>
</evidence>
<keyword evidence="6" id="KW-0694">RNA-binding</keyword>
<dbReference type="Pfam" id="PF17917">
    <property type="entry name" value="RT_RNaseH"/>
    <property type="match status" value="1"/>
</dbReference>
<dbReference type="Gene3D" id="3.30.420.10">
    <property type="entry name" value="Ribonuclease H-like superfamily/Ribonuclease H"/>
    <property type="match status" value="1"/>
</dbReference>
<keyword evidence="3" id="KW-0540">Nuclease</keyword>
<protein>
    <submittedName>
        <fullName evidence="9">Retrotransposable element Tf2 protein</fullName>
    </submittedName>
</protein>
<dbReference type="PROSITE" id="PS50994">
    <property type="entry name" value="INTEGRASE"/>
    <property type="match status" value="1"/>
</dbReference>
<evidence type="ECO:0000256" key="3">
    <source>
        <dbReference type="ARBA" id="ARBA00022722"/>
    </source>
</evidence>